<comment type="caution">
    <text evidence="1">The sequence shown here is derived from an EMBL/GenBank/DDBJ whole genome shotgun (WGS) entry which is preliminary data.</text>
</comment>
<reference evidence="1 2" key="1">
    <citation type="submission" date="2016-04" db="EMBL/GenBank/DDBJ databases">
        <title>Genome sequence of Methanosphaera cuniculi DSM 4103.</title>
        <authorList>
            <person name="Poehlein A."/>
            <person name="Seedorf H."/>
            <person name="Daniel R."/>
        </authorList>
    </citation>
    <scope>NUCLEOTIDE SEQUENCE [LARGE SCALE GENOMIC DNA]</scope>
    <source>
        <strain evidence="1 2">DSM 4103</strain>
    </source>
</reference>
<dbReference type="RefSeq" id="WP_143744857.1">
    <property type="nucleotide sequence ID" value="NZ_LMVN01000011.1"/>
</dbReference>
<sequence length="162" mass="19230">MLKHNTTQHATSPPNVIKPRKQKRYIITITKRNKHTTIGYYKTLKEAQKVQQYLAQYFTDEPYQLIIISPVYVKPDKKLPITRSSIFCTKSNKNKYVVHQRINKCHYIYSQFTSLDDALYHVKFLNKNKWAMAYVQSQTRIIPRDTHIDITPSSHKLNYDII</sequence>
<evidence type="ECO:0000313" key="2">
    <source>
        <dbReference type="Proteomes" id="UP000246004"/>
    </source>
</evidence>
<dbReference type="EMBL" id="LWMS01000033">
    <property type="protein sequence ID" value="PWL08009.1"/>
    <property type="molecule type" value="Genomic_DNA"/>
</dbReference>
<evidence type="ECO:0000313" key="1">
    <source>
        <dbReference type="EMBL" id="PWL08009.1"/>
    </source>
</evidence>
<dbReference type="Proteomes" id="UP000246004">
    <property type="component" value="Unassembled WGS sequence"/>
</dbReference>
<protein>
    <submittedName>
        <fullName evidence="1">Uncharacterized protein</fullName>
    </submittedName>
</protein>
<gene>
    <name evidence="1" type="ORF">MSCUN_11030</name>
</gene>
<dbReference type="AlphaFoldDB" id="A0A2V2BPV8"/>
<name>A0A2V2BPV8_9EURY</name>
<proteinExistence type="predicted"/>
<organism evidence="1 2">
    <name type="scientific">Methanosphaera cuniculi</name>
    <dbReference type="NCBI Taxonomy" id="1077256"/>
    <lineage>
        <taxon>Archaea</taxon>
        <taxon>Methanobacteriati</taxon>
        <taxon>Methanobacteriota</taxon>
        <taxon>Methanomada group</taxon>
        <taxon>Methanobacteria</taxon>
        <taxon>Methanobacteriales</taxon>
        <taxon>Methanobacteriaceae</taxon>
        <taxon>Methanosphaera</taxon>
    </lineage>
</organism>
<accession>A0A2V2BPV8</accession>